<dbReference type="PANTHER" id="PTHR43481:SF4">
    <property type="entry name" value="GLYCEROL-1-PHOSPHATE PHOSPHOHYDROLASE 1-RELATED"/>
    <property type="match status" value="1"/>
</dbReference>
<gene>
    <name evidence="1" type="ORF">KS4_36420</name>
</gene>
<dbReference type="AlphaFoldDB" id="A0A517YZD3"/>
<dbReference type="SUPFAM" id="SSF56784">
    <property type="entry name" value="HAD-like"/>
    <property type="match status" value="1"/>
</dbReference>
<organism evidence="1 2">
    <name type="scientific">Poriferisphaera corsica</name>
    <dbReference type="NCBI Taxonomy" id="2528020"/>
    <lineage>
        <taxon>Bacteria</taxon>
        <taxon>Pseudomonadati</taxon>
        <taxon>Planctomycetota</taxon>
        <taxon>Phycisphaerae</taxon>
        <taxon>Phycisphaerales</taxon>
        <taxon>Phycisphaeraceae</taxon>
        <taxon>Poriferisphaera</taxon>
    </lineage>
</organism>
<dbReference type="SFLD" id="SFLDG01135">
    <property type="entry name" value="C1.5.6:_HAD__Beta-PGM__Phospha"/>
    <property type="match status" value="1"/>
</dbReference>
<dbReference type="SFLD" id="SFLDS00003">
    <property type="entry name" value="Haloacid_Dehalogenase"/>
    <property type="match status" value="1"/>
</dbReference>
<dbReference type="Gene3D" id="1.10.150.240">
    <property type="entry name" value="Putative phosphatase, domain 2"/>
    <property type="match status" value="1"/>
</dbReference>
<name>A0A517YZD3_9BACT</name>
<sequence length="217" mass="23603">MIKAIIFDMDGVLCDSEPFIIEAARMMFREKYDTEVKPLDFVPFTGTGEARFLGGVAEKYGIELDVEGDKVLTYQNYSQVIADRLEAYPGVKEFIEEVKARGIKTAVASSADTIKVKDNLNQIGLLWEDFDVVVTGSDVTRHKPDPECFVIAADGLSEKYEDCLVVEDAVAGVEAGKAAGCRVLGLTTTFNESALRGAGADWVASGLVAVHLPDVLW</sequence>
<dbReference type="InterPro" id="IPR023214">
    <property type="entry name" value="HAD_sf"/>
</dbReference>
<dbReference type="PANTHER" id="PTHR43481">
    <property type="entry name" value="FRUCTOSE-1-PHOSPHATE PHOSPHATASE"/>
    <property type="match status" value="1"/>
</dbReference>
<dbReference type="InterPro" id="IPR023198">
    <property type="entry name" value="PGP-like_dom2"/>
</dbReference>
<dbReference type="EMBL" id="CP036425">
    <property type="protein sequence ID" value="QDU35559.1"/>
    <property type="molecule type" value="Genomic_DNA"/>
</dbReference>
<keyword evidence="1" id="KW-0378">Hydrolase</keyword>
<evidence type="ECO:0000313" key="2">
    <source>
        <dbReference type="Proteomes" id="UP000317369"/>
    </source>
</evidence>
<dbReference type="Proteomes" id="UP000317369">
    <property type="component" value="Chromosome"/>
</dbReference>
<protein>
    <submittedName>
        <fullName evidence="1">Phosphorylated carbohydrates phosphatase</fullName>
        <ecNumber evidence="1">3.1.3.-</ecNumber>
    </submittedName>
</protein>
<dbReference type="RefSeq" id="WP_145081094.1">
    <property type="nucleotide sequence ID" value="NZ_CP036425.1"/>
</dbReference>
<dbReference type="SFLD" id="SFLDG01129">
    <property type="entry name" value="C1.5:_HAD__Beta-PGM__Phosphata"/>
    <property type="match status" value="1"/>
</dbReference>
<reference evidence="1 2" key="1">
    <citation type="submission" date="2019-02" db="EMBL/GenBank/DDBJ databases">
        <title>Deep-cultivation of Planctomycetes and their phenomic and genomic characterization uncovers novel biology.</title>
        <authorList>
            <person name="Wiegand S."/>
            <person name="Jogler M."/>
            <person name="Boedeker C."/>
            <person name="Pinto D."/>
            <person name="Vollmers J."/>
            <person name="Rivas-Marin E."/>
            <person name="Kohn T."/>
            <person name="Peeters S.H."/>
            <person name="Heuer A."/>
            <person name="Rast P."/>
            <person name="Oberbeckmann S."/>
            <person name="Bunk B."/>
            <person name="Jeske O."/>
            <person name="Meyerdierks A."/>
            <person name="Storesund J.E."/>
            <person name="Kallscheuer N."/>
            <person name="Luecker S."/>
            <person name="Lage O.M."/>
            <person name="Pohl T."/>
            <person name="Merkel B.J."/>
            <person name="Hornburger P."/>
            <person name="Mueller R.-W."/>
            <person name="Bruemmer F."/>
            <person name="Labrenz M."/>
            <person name="Spormann A.M."/>
            <person name="Op den Camp H."/>
            <person name="Overmann J."/>
            <person name="Amann R."/>
            <person name="Jetten M.S.M."/>
            <person name="Mascher T."/>
            <person name="Medema M.H."/>
            <person name="Devos D.P."/>
            <person name="Kaster A.-K."/>
            <person name="Ovreas L."/>
            <person name="Rohde M."/>
            <person name="Galperin M.Y."/>
            <person name="Jogler C."/>
        </authorList>
    </citation>
    <scope>NUCLEOTIDE SEQUENCE [LARGE SCALE GENOMIC DNA]</scope>
    <source>
        <strain evidence="1 2">KS4</strain>
    </source>
</reference>
<dbReference type="GO" id="GO:0050308">
    <property type="term" value="F:sugar-phosphatase activity"/>
    <property type="evidence" value="ECO:0007669"/>
    <property type="project" value="TreeGrafter"/>
</dbReference>
<dbReference type="InterPro" id="IPR036412">
    <property type="entry name" value="HAD-like_sf"/>
</dbReference>
<accession>A0A517YZD3</accession>
<keyword evidence="2" id="KW-1185">Reference proteome</keyword>
<dbReference type="InterPro" id="IPR051806">
    <property type="entry name" value="HAD-like_SPP"/>
</dbReference>
<dbReference type="EC" id="3.1.3.-" evidence="1"/>
<dbReference type="OrthoDB" id="9797743at2"/>
<proteinExistence type="predicted"/>
<evidence type="ECO:0000313" key="1">
    <source>
        <dbReference type="EMBL" id="QDU35559.1"/>
    </source>
</evidence>
<dbReference type="KEGG" id="pcor:KS4_36420"/>
<dbReference type="Pfam" id="PF00702">
    <property type="entry name" value="Hydrolase"/>
    <property type="match status" value="1"/>
</dbReference>
<dbReference type="PRINTS" id="PR00413">
    <property type="entry name" value="HADHALOGNASE"/>
</dbReference>
<dbReference type="Gene3D" id="3.40.50.1000">
    <property type="entry name" value="HAD superfamily/HAD-like"/>
    <property type="match status" value="1"/>
</dbReference>
<dbReference type="InterPro" id="IPR006439">
    <property type="entry name" value="HAD-SF_hydro_IA"/>
</dbReference>
<dbReference type="NCBIfam" id="TIGR01509">
    <property type="entry name" value="HAD-SF-IA-v3"/>
    <property type="match status" value="1"/>
</dbReference>